<dbReference type="SMART" id="SM00355">
    <property type="entry name" value="ZnF_C2H2"/>
    <property type="match status" value="3"/>
</dbReference>
<organism evidence="14">
    <name type="scientific">Rhipicephalus zambeziensis</name>
    <dbReference type="NCBI Taxonomy" id="60191"/>
    <lineage>
        <taxon>Eukaryota</taxon>
        <taxon>Metazoa</taxon>
        <taxon>Ecdysozoa</taxon>
        <taxon>Arthropoda</taxon>
        <taxon>Chelicerata</taxon>
        <taxon>Arachnida</taxon>
        <taxon>Acari</taxon>
        <taxon>Parasitiformes</taxon>
        <taxon>Ixodida</taxon>
        <taxon>Ixodoidea</taxon>
        <taxon>Ixodidae</taxon>
        <taxon>Rhipicephalinae</taxon>
        <taxon>Rhipicephalus</taxon>
        <taxon>Rhipicephalus</taxon>
    </lineage>
</organism>
<evidence type="ECO:0000256" key="7">
    <source>
        <dbReference type="ARBA" id="ARBA00023015"/>
    </source>
</evidence>
<dbReference type="PROSITE" id="PS00028">
    <property type="entry name" value="ZINC_FINGER_C2H2_1"/>
    <property type="match status" value="3"/>
</dbReference>
<dbReference type="EMBL" id="GFPF01013546">
    <property type="protein sequence ID" value="MAA24692.1"/>
    <property type="molecule type" value="Transcribed_RNA"/>
</dbReference>
<keyword evidence="7" id="KW-0805">Transcription regulation</keyword>
<feature type="domain" description="C2H2-type" evidence="13">
    <location>
        <begin position="77"/>
        <end position="104"/>
    </location>
</feature>
<dbReference type="FunFam" id="3.30.160.60:FF:001156">
    <property type="entry name" value="Zinc finger protein 407"/>
    <property type="match status" value="1"/>
</dbReference>
<evidence type="ECO:0000256" key="4">
    <source>
        <dbReference type="ARBA" id="ARBA00022737"/>
    </source>
</evidence>
<dbReference type="Pfam" id="PF00096">
    <property type="entry name" value="zf-C2H2"/>
    <property type="match status" value="3"/>
</dbReference>
<evidence type="ECO:0000259" key="13">
    <source>
        <dbReference type="PROSITE" id="PS50157"/>
    </source>
</evidence>
<evidence type="ECO:0000256" key="2">
    <source>
        <dbReference type="ARBA" id="ARBA00006991"/>
    </source>
</evidence>
<dbReference type="PANTHER" id="PTHR23235:SF120">
    <property type="entry name" value="KRUPPEL-LIKE FACTOR 15"/>
    <property type="match status" value="1"/>
</dbReference>
<keyword evidence="3" id="KW-0479">Metal-binding</keyword>
<feature type="domain" description="C2H2-type" evidence="13">
    <location>
        <begin position="49"/>
        <end position="76"/>
    </location>
</feature>
<evidence type="ECO:0000256" key="11">
    <source>
        <dbReference type="PROSITE-ProRule" id="PRU00042"/>
    </source>
</evidence>
<dbReference type="GO" id="GO:0008270">
    <property type="term" value="F:zinc ion binding"/>
    <property type="evidence" value="ECO:0007669"/>
    <property type="project" value="UniProtKB-KW"/>
</dbReference>
<keyword evidence="8" id="KW-0238">DNA-binding</keyword>
<proteinExistence type="inferred from homology"/>
<dbReference type="Gene3D" id="3.30.160.60">
    <property type="entry name" value="Classic Zinc Finger"/>
    <property type="match status" value="3"/>
</dbReference>
<dbReference type="PROSITE" id="PS50157">
    <property type="entry name" value="ZINC_FINGER_C2H2_2"/>
    <property type="match status" value="3"/>
</dbReference>
<comment type="subcellular location">
    <subcellularLocation>
        <location evidence="1">Nucleus</location>
    </subcellularLocation>
</comment>
<keyword evidence="10" id="KW-0539">Nucleus</keyword>
<evidence type="ECO:0000313" key="14">
    <source>
        <dbReference type="EMBL" id="MAA24692.1"/>
    </source>
</evidence>
<dbReference type="GO" id="GO:0000981">
    <property type="term" value="F:DNA-binding transcription factor activity, RNA polymerase II-specific"/>
    <property type="evidence" value="ECO:0007669"/>
    <property type="project" value="TreeGrafter"/>
</dbReference>
<feature type="region of interest" description="Disordered" evidence="12">
    <location>
        <begin position="18"/>
        <end position="39"/>
    </location>
</feature>
<feature type="domain" description="C2H2-type" evidence="13">
    <location>
        <begin position="105"/>
        <end position="129"/>
    </location>
</feature>
<dbReference type="AlphaFoldDB" id="A0A224ZC96"/>
<sequence length="129" mass="14625">MPAANLWCCVDVDEPSDGAQAAHVPSPMQEEPASSGSLRRAAVDSTRPYQCMYCPLGFNIESDLARHERTHTGERPFRCEQCSMTFIRKDHLGAHMRCHSGERPFKCGHCATTFTRMYSLRRHVKMCHP</sequence>
<name>A0A224ZC96_9ACAR</name>
<dbReference type="GO" id="GO:0005634">
    <property type="term" value="C:nucleus"/>
    <property type="evidence" value="ECO:0007669"/>
    <property type="project" value="UniProtKB-SubCell"/>
</dbReference>
<evidence type="ECO:0000256" key="5">
    <source>
        <dbReference type="ARBA" id="ARBA00022771"/>
    </source>
</evidence>
<reference evidence="14" key="1">
    <citation type="journal article" date="2017" name="Parasit. Vectors">
        <title>Sialotranscriptomics of Rhipicephalus zambeziensis reveals intricate expression profiles of secretory proteins and suggests tight temporal transcriptional regulation during blood-feeding.</title>
        <authorList>
            <person name="de Castro M.H."/>
            <person name="de Klerk D."/>
            <person name="Pienaar R."/>
            <person name="Rees D.J.G."/>
            <person name="Mans B.J."/>
        </authorList>
    </citation>
    <scope>NUCLEOTIDE SEQUENCE</scope>
    <source>
        <tissue evidence="14">Salivary glands</tissue>
    </source>
</reference>
<comment type="similarity">
    <text evidence="2">Belongs to the krueppel C2H2-type zinc-finger protein family.</text>
</comment>
<dbReference type="FunFam" id="3.30.160.60:FF:000912">
    <property type="entry name" value="Zinc finger protein 660"/>
    <property type="match status" value="1"/>
</dbReference>
<keyword evidence="4" id="KW-0677">Repeat</keyword>
<evidence type="ECO:0000256" key="8">
    <source>
        <dbReference type="ARBA" id="ARBA00023125"/>
    </source>
</evidence>
<evidence type="ECO:0000256" key="6">
    <source>
        <dbReference type="ARBA" id="ARBA00022833"/>
    </source>
</evidence>
<keyword evidence="5 11" id="KW-0863">Zinc-finger</keyword>
<evidence type="ECO:0000256" key="1">
    <source>
        <dbReference type="ARBA" id="ARBA00004123"/>
    </source>
</evidence>
<evidence type="ECO:0000256" key="9">
    <source>
        <dbReference type="ARBA" id="ARBA00023163"/>
    </source>
</evidence>
<dbReference type="SUPFAM" id="SSF57667">
    <property type="entry name" value="beta-beta-alpha zinc fingers"/>
    <property type="match status" value="2"/>
</dbReference>
<keyword evidence="6" id="KW-0862">Zinc</keyword>
<dbReference type="InterPro" id="IPR036236">
    <property type="entry name" value="Znf_C2H2_sf"/>
</dbReference>
<dbReference type="PANTHER" id="PTHR23235">
    <property type="entry name" value="KRUEPPEL-LIKE TRANSCRIPTION FACTOR"/>
    <property type="match status" value="1"/>
</dbReference>
<evidence type="ECO:0000256" key="12">
    <source>
        <dbReference type="SAM" id="MobiDB-lite"/>
    </source>
</evidence>
<dbReference type="FunFam" id="3.30.160.60:FF:000188">
    <property type="entry name" value="Zinc finger protein 787"/>
    <property type="match status" value="1"/>
</dbReference>
<keyword evidence="9" id="KW-0804">Transcription</keyword>
<protein>
    <submittedName>
        <fullName evidence="14">Zinc finger protein 84</fullName>
    </submittedName>
</protein>
<dbReference type="InterPro" id="IPR013087">
    <property type="entry name" value="Znf_C2H2_type"/>
</dbReference>
<dbReference type="GO" id="GO:0000978">
    <property type="term" value="F:RNA polymerase II cis-regulatory region sequence-specific DNA binding"/>
    <property type="evidence" value="ECO:0007669"/>
    <property type="project" value="TreeGrafter"/>
</dbReference>
<evidence type="ECO:0000256" key="10">
    <source>
        <dbReference type="ARBA" id="ARBA00023242"/>
    </source>
</evidence>
<accession>A0A224ZC96</accession>
<evidence type="ECO:0000256" key="3">
    <source>
        <dbReference type="ARBA" id="ARBA00022723"/>
    </source>
</evidence>